<protein>
    <recommendedName>
        <fullName evidence="5">Flagellar hook-associated protein 2</fullName>
        <shortName evidence="5">HAP2</shortName>
    </recommendedName>
    <alternativeName>
        <fullName evidence="5">Flagellar cap protein</fullName>
    </alternativeName>
</protein>
<evidence type="ECO:0000256" key="4">
    <source>
        <dbReference type="ARBA" id="ARBA00023143"/>
    </source>
</evidence>
<evidence type="ECO:0000256" key="3">
    <source>
        <dbReference type="ARBA" id="ARBA00023054"/>
    </source>
</evidence>
<evidence type="ECO:0000256" key="5">
    <source>
        <dbReference type="RuleBase" id="RU362066"/>
    </source>
</evidence>
<keyword evidence="3 5" id="KW-0175">Coiled coil</keyword>
<evidence type="ECO:0000313" key="9">
    <source>
        <dbReference type="Proteomes" id="UP001352263"/>
    </source>
</evidence>
<comment type="subunit">
    <text evidence="2 5">Homopentamer.</text>
</comment>
<feature type="domain" description="Flagellar hook-associated protein 2 C-terminal" evidence="7">
    <location>
        <begin position="683"/>
        <end position="760"/>
    </location>
</feature>
<feature type="domain" description="Flagellar hook-associated protein 2 N-terminal" evidence="6">
    <location>
        <begin position="10"/>
        <end position="106"/>
    </location>
</feature>
<comment type="caution">
    <text evidence="8">The sequence shown here is derived from an EMBL/GenBank/DDBJ whole genome shotgun (WGS) entry which is preliminary data.</text>
</comment>
<evidence type="ECO:0000313" key="8">
    <source>
        <dbReference type="EMBL" id="MEC4723830.1"/>
    </source>
</evidence>
<sequence>MAISSPGIGSNLDVSGIVSQLMAVESQPLTALQKKEASFQAKLTAYGSLKGALSSFQTSVAALADASKFQSLTATSSDSTVLSASASGTAAAGTYSINVSALAQSQTIATAGQSSSTSAIGSGSATTLTFQFGTISGGSVTSGKHSGATFNVDATQAGGTVVIDSSNNSLQGIRDAINRAGLGVTASIVNDGTTGNPYKLLISSNNTGLAKSMKISSSGEDAAISNLLSYDPGGTQNLTQTSAAQNASLTVNGLSITSASNSVSGAIGGATVNLLKTGTSTVTFSNNSAAVTTAMQSLVTAYNSINTTLNSLTRYNATTKQGGILLGDASIQNIQSRIRSTLSSALSGLGGSSLTNLSQVGLSFLKDGSLSLDNAKLQSALSNNYGDFAALFAAYGKSTDSLVSYVSATTKTEAGSYAVNVTTLATQGKTVGSDSATQARLEGSTAANLTITDTVNDQLSVSVDGGSFVTVDLTSGTYASFDALVAQVQSDLEAVLPGQVTVSHSSGKLSFTSNKFGALSAVDVANGGTTTGASDLLGLAPTSTRVTTIKSGVNDQLALGINGTTATVTLASGTYTASALAEHLQATVNSNATFSTAGISATVTQSSGVLTISSSRYGITSAVNVAGGSAALNLMGSAPTSTIGADVVGTINGVAATGSGQFLTGAAGDTSEGIKLQIVGGTTGSRGNINFSKGYAYNLNSLLDNFLSSAGTIASVTDAANRNIADLQKRAAALNVQLTATEKRYRAQFTALDTLIGKMNTTSSFLTQQLQNLAKMSSGS</sequence>
<keyword evidence="4 5" id="KW-0975">Bacterial flagellum</keyword>
<dbReference type="InterPro" id="IPR040026">
    <property type="entry name" value="FliD"/>
</dbReference>
<organism evidence="8 9">
    <name type="scientific">Noviherbaspirillum album</name>
    <dbReference type="NCBI Taxonomy" id="3080276"/>
    <lineage>
        <taxon>Bacteria</taxon>
        <taxon>Pseudomonadati</taxon>
        <taxon>Pseudomonadota</taxon>
        <taxon>Betaproteobacteria</taxon>
        <taxon>Burkholderiales</taxon>
        <taxon>Oxalobacteraceae</taxon>
        <taxon>Noviherbaspirillum</taxon>
    </lineage>
</organism>
<dbReference type="Pfam" id="PF02465">
    <property type="entry name" value="FliD_N"/>
    <property type="match status" value="1"/>
</dbReference>
<dbReference type="Proteomes" id="UP001352263">
    <property type="component" value="Unassembled WGS sequence"/>
</dbReference>
<accession>A0ABU6JJG4</accession>
<evidence type="ECO:0000259" key="7">
    <source>
        <dbReference type="Pfam" id="PF07195"/>
    </source>
</evidence>
<proteinExistence type="inferred from homology"/>
<keyword evidence="9" id="KW-1185">Reference proteome</keyword>
<evidence type="ECO:0000256" key="2">
    <source>
        <dbReference type="ARBA" id="ARBA00011255"/>
    </source>
</evidence>
<evidence type="ECO:0000256" key="1">
    <source>
        <dbReference type="ARBA" id="ARBA00009764"/>
    </source>
</evidence>
<gene>
    <name evidence="8" type="primary">fliD</name>
    <name evidence="8" type="ORF">RY831_32455</name>
</gene>
<reference evidence="8 9" key="1">
    <citation type="submission" date="2023-10" db="EMBL/GenBank/DDBJ databases">
        <title>Noviherbaspirillum sp. CPCC 100848 genome assembly.</title>
        <authorList>
            <person name="Li X.Y."/>
            <person name="Fang X.M."/>
        </authorList>
    </citation>
    <scope>NUCLEOTIDE SEQUENCE [LARGE SCALE GENOMIC DNA]</scope>
    <source>
        <strain evidence="8 9">CPCC 100848</strain>
    </source>
</reference>
<feature type="domain" description="Flagellar hook-associated protein 2 C-terminal" evidence="7">
    <location>
        <begin position="244"/>
        <end position="434"/>
    </location>
</feature>
<dbReference type="EMBL" id="JAWIIV010000084">
    <property type="protein sequence ID" value="MEC4723830.1"/>
    <property type="molecule type" value="Genomic_DNA"/>
</dbReference>
<dbReference type="RefSeq" id="WP_326510431.1">
    <property type="nucleotide sequence ID" value="NZ_JAWIIV010000084.1"/>
</dbReference>
<comment type="similarity">
    <text evidence="1 5">Belongs to the FliD family.</text>
</comment>
<comment type="function">
    <text evidence="5">Required for morphogenesis and for the elongation of the flagellar filament by facilitating polymerization of the flagellin monomers at the tip of growing filament. Forms a capping structure, which prevents flagellin subunits (transported through the central channel of the flagellum) from leaking out without polymerization at the distal end.</text>
</comment>
<keyword evidence="8" id="KW-0282">Flagellum</keyword>
<evidence type="ECO:0000259" key="6">
    <source>
        <dbReference type="Pfam" id="PF02465"/>
    </source>
</evidence>
<comment type="subcellular location">
    <subcellularLocation>
        <location evidence="5">Secreted</location>
    </subcellularLocation>
    <subcellularLocation>
        <location evidence="5">Bacterial flagellum</location>
    </subcellularLocation>
</comment>
<name>A0ABU6JJG4_9BURK</name>
<dbReference type="InterPro" id="IPR003481">
    <property type="entry name" value="FliD_N"/>
</dbReference>
<keyword evidence="8" id="KW-0966">Cell projection</keyword>
<keyword evidence="8" id="KW-0969">Cilium</keyword>
<dbReference type="PANTHER" id="PTHR30288:SF0">
    <property type="entry name" value="FLAGELLAR HOOK-ASSOCIATED PROTEIN 2"/>
    <property type="match status" value="1"/>
</dbReference>
<dbReference type="InterPro" id="IPR010809">
    <property type="entry name" value="FliD_C"/>
</dbReference>
<dbReference type="PANTHER" id="PTHR30288">
    <property type="entry name" value="FLAGELLAR CAP/ASSEMBLY PROTEIN FLID"/>
    <property type="match status" value="1"/>
</dbReference>
<keyword evidence="5" id="KW-0964">Secreted</keyword>
<dbReference type="Pfam" id="PF07195">
    <property type="entry name" value="FliD_C"/>
    <property type="match status" value="2"/>
</dbReference>
<feature type="coiled-coil region" evidence="5">
    <location>
        <begin position="717"/>
        <end position="744"/>
    </location>
</feature>